<protein>
    <submittedName>
        <fullName evidence="1">Uncharacterized protein</fullName>
    </submittedName>
</protein>
<proteinExistence type="predicted"/>
<accession>A0A6G1Q6L9</accession>
<reference evidence="1 2" key="1">
    <citation type="submission" date="2019-02" db="EMBL/GenBank/DDBJ databases">
        <title>Opniocepnalus argus genome.</title>
        <authorList>
            <person name="Zhou C."/>
            <person name="Xiao S."/>
        </authorList>
    </citation>
    <scope>NUCLEOTIDE SEQUENCE [LARGE SCALE GENOMIC DNA]</scope>
    <source>
        <strain evidence="1">OARG1902GOOAL</strain>
        <tissue evidence="1">Muscle</tissue>
    </source>
</reference>
<evidence type="ECO:0000313" key="2">
    <source>
        <dbReference type="Proteomes" id="UP000503349"/>
    </source>
</evidence>
<reference evidence="2" key="2">
    <citation type="submission" date="2019-02" db="EMBL/GenBank/DDBJ databases">
        <title>Opniocepnalus argus Var Kimnra genome.</title>
        <authorList>
            <person name="Zhou C."/>
            <person name="Xiao S."/>
        </authorList>
    </citation>
    <scope>NUCLEOTIDE SEQUENCE [LARGE SCALE GENOMIC DNA]</scope>
</reference>
<organism evidence="1 2">
    <name type="scientific">Channa argus</name>
    <name type="common">Northern snakehead</name>
    <name type="synonym">Ophicephalus argus</name>
    <dbReference type="NCBI Taxonomy" id="215402"/>
    <lineage>
        <taxon>Eukaryota</taxon>
        <taxon>Metazoa</taxon>
        <taxon>Chordata</taxon>
        <taxon>Craniata</taxon>
        <taxon>Vertebrata</taxon>
        <taxon>Euteleostomi</taxon>
        <taxon>Actinopterygii</taxon>
        <taxon>Neopterygii</taxon>
        <taxon>Teleostei</taxon>
        <taxon>Neoteleostei</taxon>
        <taxon>Acanthomorphata</taxon>
        <taxon>Anabantaria</taxon>
        <taxon>Anabantiformes</taxon>
        <taxon>Channoidei</taxon>
        <taxon>Channidae</taxon>
        <taxon>Channa</taxon>
    </lineage>
</organism>
<dbReference type="EMBL" id="CM015724">
    <property type="protein sequence ID" value="KAF3697908.1"/>
    <property type="molecule type" value="Genomic_DNA"/>
</dbReference>
<gene>
    <name evidence="1" type="ORF">EXN66_Car013589</name>
</gene>
<dbReference type="Proteomes" id="UP000503349">
    <property type="component" value="Chromosome 13"/>
</dbReference>
<sequence length="74" mass="8534">MHIKLVLKDKVGFSLWLVRERVSVEHVCIQPCFLAGFPLKDILCFPLRLHALRGLKGDATECKSSFRITYINVY</sequence>
<name>A0A6G1Q6L9_CHAAH</name>
<evidence type="ECO:0000313" key="1">
    <source>
        <dbReference type="EMBL" id="KAF3697908.1"/>
    </source>
</evidence>
<keyword evidence="2" id="KW-1185">Reference proteome</keyword>
<dbReference type="AlphaFoldDB" id="A0A6G1Q6L9"/>